<dbReference type="EMBL" id="JAFEMO010000007">
    <property type="protein sequence ID" value="KAH7567166.1"/>
    <property type="molecule type" value="Genomic_DNA"/>
</dbReference>
<protein>
    <recommendedName>
        <fullName evidence="14">Cytochrome P450</fullName>
    </recommendedName>
</protein>
<evidence type="ECO:0000256" key="7">
    <source>
        <dbReference type="ARBA" id="ARBA00022989"/>
    </source>
</evidence>
<dbReference type="Proteomes" id="UP000827721">
    <property type="component" value="Unassembled WGS sequence"/>
</dbReference>
<dbReference type="PANTHER" id="PTHR47955:SF22">
    <property type="entry name" value="CYTOCHROME P450 83B1-LIKE"/>
    <property type="match status" value="1"/>
</dbReference>
<dbReference type="InterPro" id="IPR001128">
    <property type="entry name" value="Cyt_P450"/>
</dbReference>
<keyword evidence="11" id="KW-0472">Membrane</keyword>
<evidence type="ECO:0000313" key="12">
    <source>
        <dbReference type="EMBL" id="KAH7567166.1"/>
    </source>
</evidence>
<keyword evidence="13" id="KW-1185">Reference proteome</keyword>
<dbReference type="Pfam" id="PF00067">
    <property type="entry name" value="p450"/>
    <property type="match status" value="1"/>
</dbReference>
<name>A0ABQ8HS94_9ROSI</name>
<proteinExistence type="inferred from homology"/>
<keyword evidence="7" id="KW-1133">Transmembrane helix</keyword>
<comment type="caution">
    <text evidence="12">The sequence shown here is derived from an EMBL/GenBank/DDBJ whole genome shotgun (WGS) entry which is preliminary data.</text>
</comment>
<evidence type="ECO:0000256" key="8">
    <source>
        <dbReference type="ARBA" id="ARBA00023002"/>
    </source>
</evidence>
<evidence type="ECO:0000256" key="4">
    <source>
        <dbReference type="ARBA" id="ARBA00022617"/>
    </source>
</evidence>
<keyword evidence="8" id="KW-0560">Oxidoreductase</keyword>
<comment type="similarity">
    <text evidence="3">Belongs to the cytochrome P450 family.</text>
</comment>
<keyword evidence="5" id="KW-0812">Transmembrane</keyword>
<evidence type="ECO:0000256" key="5">
    <source>
        <dbReference type="ARBA" id="ARBA00022692"/>
    </source>
</evidence>
<sequence>MISLTNAIICRVALGRRYEDAGIESSTLHALLEERMAILGGFYYSDYFPFMGWIDKLRGMISRLEKNFKEFDQFYQEIINGHLDPNGPKREQEDIIDVLLQIQKELAASNPVNLSELMMFLTSTIICRVAFGKRYEDEGIERSRFHALLNETQAMFASFFVSDYFPFMGWVDRLTGLKSRLERNFKDCDTFYQELIDDHLDSNKPKSEQKDIIDVLLQLREQRSFKIDLTIDHIKGVLMNRLD</sequence>
<evidence type="ECO:0000313" key="13">
    <source>
        <dbReference type="Proteomes" id="UP000827721"/>
    </source>
</evidence>
<evidence type="ECO:0000256" key="9">
    <source>
        <dbReference type="ARBA" id="ARBA00023004"/>
    </source>
</evidence>
<dbReference type="Gene3D" id="1.10.630.10">
    <property type="entry name" value="Cytochrome P450"/>
    <property type="match status" value="2"/>
</dbReference>
<evidence type="ECO:0000256" key="11">
    <source>
        <dbReference type="ARBA" id="ARBA00023136"/>
    </source>
</evidence>
<keyword evidence="9" id="KW-0408">Iron</keyword>
<evidence type="ECO:0008006" key="14">
    <source>
        <dbReference type="Google" id="ProtNLM"/>
    </source>
</evidence>
<evidence type="ECO:0000256" key="1">
    <source>
        <dbReference type="ARBA" id="ARBA00001971"/>
    </source>
</evidence>
<evidence type="ECO:0000256" key="10">
    <source>
        <dbReference type="ARBA" id="ARBA00023033"/>
    </source>
</evidence>
<comment type="cofactor">
    <cofactor evidence="1">
        <name>heme</name>
        <dbReference type="ChEBI" id="CHEBI:30413"/>
    </cofactor>
</comment>
<keyword evidence="10" id="KW-0503">Monooxygenase</keyword>
<accession>A0ABQ8HS94</accession>
<gene>
    <name evidence="12" type="ORF">JRO89_XS07G0025900</name>
</gene>
<reference evidence="12 13" key="1">
    <citation type="submission" date="2021-02" db="EMBL/GenBank/DDBJ databases">
        <title>Plant Genome Project.</title>
        <authorList>
            <person name="Zhang R.-G."/>
        </authorList>
    </citation>
    <scope>NUCLEOTIDE SEQUENCE [LARGE SCALE GENOMIC DNA]</scope>
    <source>
        <tissue evidence="12">Leaves</tissue>
    </source>
</reference>
<dbReference type="SUPFAM" id="SSF48264">
    <property type="entry name" value="Cytochrome P450"/>
    <property type="match status" value="2"/>
</dbReference>
<dbReference type="InterPro" id="IPR036396">
    <property type="entry name" value="Cyt_P450_sf"/>
</dbReference>
<comment type="subcellular location">
    <subcellularLocation>
        <location evidence="2">Membrane</location>
        <topology evidence="2">Single-pass membrane protein</topology>
    </subcellularLocation>
</comment>
<dbReference type="PANTHER" id="PTHR47955">
    <property type="entry name" value="CYTOCHROME P450 FAMILY 71 PROTEIN"/>
    <property type="match status" value="1"/>
</dbReference>
<evidence type="ECO:0000256" key="2">
    <source>
        <dbReference type="ARBA" id="ARBA00004167"/>
    </source>
</evidence>
<organism evidence="12 13">
    <name type="scientific">Xanthoceras sorbifolium</name>
    <dbReference type="NCBI Taxonomy" id="99658"/>
    <lineage>
        <taxon>Eukaryota</taxon>
        <taxon>Viridiplantae</taxon>
        <taxon>Streptophyta</taxon>
        <taxon>Embryophyta</taxon>
        <taxon>Tracheophyta</taxon>
        <taxon>Spermatophyta</taxon>
        <taxon>Magnoliopsida</taxon>
        <taxon>eudicotyledons</taxon>
        <taxon>Gunneridae</taxon>
        <taxon>Pentapetalae</taxon>
        <taxon>rosids</taxon>
        <taxon>malvids</taxon>
        <taxon>Sapindales</taxon>
        <taxon>Sapindaceae</taxon>
        <taxon>Xanthoceroideae</taxon>
        <taxon>Xanthoceras</taxon>
    </lineage>
</organism>
<keyword evidence="4" id="KW-0349">Heme</keyword>
<evidence type="ECO:0000256" key="3">
    <source>
        <dbReference type="ARBA" id="ARBA00010617"/>
    </source>
</evidence>
<keyword evidence="6" id="KW-0479">Metal-binding</keyword>
<evidence type="ECO:0000256" key="6">
    <source>
        <dbReference type="ARBA" id="ARBA00022723"/>
    </source>
</evidence>